<evidence type="ECO:0000313" key="12">
    <source>
        <dbReference type="Proteomes" id="UP000050864"/>
    </source>
</evidence>
<dbReference type="UniPathway" id="UPA00035">
    <property type="reaction ID" value="UER00042"/>
</dbReference>
<evidence type="ECO:0000256" key="3">
    <source>
        <dbReference type="ARBA" id="ARBA00012572"/>
    </source>
</evidence>
<comment type="similarity">
    <text evidence="9">Belongs to the TrpF family.</text>
</comment>
<keyword evidence="12" id="KW-1185">Reference proteome</keyword>
<feature type="domain" description="N-(5'phosphoribosyl) anthranilate isomerase (PRAI)" evidence="10">
    <location>
        <begin position="11"/>
        <end position="207"/>
    </location>
</feature>
<evidence type="ECO:0000259" key="10">
    <source>
        <dbReference type="Pfam" id="PF00697"/>
    </source>
</evidence>
<evidence type="ECO:0000256" key="9">
    <source>
        <dbReference type="HAMAP-Rule" id="MF_00135"/>
    </source>
</evidence>
<dbReference type="InterPro" id="IPR044643">
    <property type="entry name" value="TrpF_fam"/>
</dbReference>
<dbReference type="GO" id="GO:0000162">
    <property type="term" value="P:L-tryptophan biosynthetic process"/>
    <property type="evidence" value="ECO:0007669"/>
    <property type="project" value="UniProtKB-UniRule"/>
</dbReference>
<reference evidence="11 12" key="1">
    <citation type="submission" date="2015-05" db="EMBL/GenBank/DDBJ databases">
        <title>Genome sequencing and analysis of members of genus Stenotrophomonas.</title>
        <authorList>
            <person name="Patil P.P."/>
            <person name="Midha S."/>
            <person name="Patil P.B."/>
        </authorList>
    </citation>
    <scope>NUCLEOTIDE SEQUENCE [LARGE SCALE GENOMIC DNA]</scope>
    <source>
        <strain evidence="11 12">DSM 18929</strain>
    </source>
</reference>
<gene>
    <name evidence="9" type="primary">trpF</name>
    <name evidence="11" type="ORF">ABB26_10470</name>
</gene>
<keyword evidence="5 9" id="KW-0028">Amino-acid biosynthesis</keyword>
<evidence type="ECO:0000256" key="8">
    <source>
        <dbReference type="ARBA" id="ARBA00023235"/>
    </source>
</evidence>
<dbReference type="PANTHER" id="PTHR42894">
    <property type="entry name" value="N-(5'-PHOSPHORIBOSYL)ANTHRANILATE ISOMERASE"/>
    <property type="match status" value="1"/>
</dbReference>
<organism evidence="11 12">
    <name type="scientific">Stenotrophomonas humi</name>
    <dbReference type="NCBI Taxonomy" id="405444"/>
    <lineage>
        <taxon>Bacteria</taxon>
        <taxon>Pseudomonadati</taxon>
        <taxon>Pseudomonadota</taxon>
        <taxon>Gammaproteobacteria</taxon>
        <taxon>Lysobacterales</taxon>
        <taxon>Lysobacteraceae</taxon>
        <taxon>Stenotrophomonas</taxon>
    </lineage>
</organism>
<keyword evidence="8 9" id="KW-0413">Isomerase</keyword>
<dbReference type="InterPro" id="IPR013785">
    <property type="entry name" value="Aldolase_TIM"/>
</dbReference>
<dbReference type="SUPFAM" id="SSF51366">
    <property type="entry name" value="Ribulose-phoshate binding barrel"/>
    <property type="match status" value="1"/>
</dbReference>
<dbReference type="STRING" id="405444.ABB26_10470"/>
<dbReference type="PANTHER" id="PTHR42894:SF1">
    <property type="entry name" value="N-(5'-PHOSPHORIBOSYL)ANTHRANILATE ISOMERASE"/>
    <property type="match status" value="1"/>
</dbReference>
<proteinExistence type="inferred from homology"/>
<accession>A0A0R0C3R1</accession>
<dbReference type="EC" id="5.3.1.24" evidence="3 9"/>
<keyword evidence="7 9" id="KW-0057">Aromatic amino acid biosynthesis</keyword>
<dbReference type="AlphaFoldDB" id="A0A0R0C3R1"/>
<dbReference type="CDD" id="cd00405">
    <property type="entry name" value="PRAI"/>
    <property type="match status" value="1"/>
</dbReference>
<evidence type="ECO:0000256" key="7">
    <source>
        <dbReference type="ARBA" id="ARBA00023141"/>
    </source>
</evidence>
<dbReference type="PATRIC" id="fig|405444.3.peg.1109"/>
<evidence type="ECO:0000256" key="1">
    <source>
        <dbReference type="ARBA" id="ARBA00001164"/>
    </source>
</evidence>
<dbReference type="GO" id="GO:0004640">
    <property type="term" value="F:phosphoribosylanthranilate isomerase activity"/>
    <property type="evidence" value="ECO:0007669"/>
    <property type="project" value="UniProtKB-UniRule"/>
</dbReference>
<comment type="pathway">
    <text evidence="2 9">Amino-acid biosynthesis; L-tryptophan biosynthesis; L-tryptophan from chorismate: step 3/5.</text>
</comment>
<dbReference type="OrthoDB" id="9796196at2"/>
<dbReference type="NCBIfam" id="NF002296">
    <property type="entry name" value="PRK01222.1-2"/>
    <property type="match status" value="1"/>
</dbReference>
<protein>
    <recommendedName>
        <fullName evidence="4 9">N-(5'-phosphoribosyl)anthranilate isomerase</fullName>
        <shortName evidence="9">PRAI</shortName>
        <ecNumber evidence="3 9">5.3.1.24</ecNumber>
    </recommendedName>
</protein>
<comment type="catalytic activity">
    <reaction evidence="1 9">
        <text>N-(5-phospho-beta-D-ribosyl)anthranilate = 1-(2-carboxyphenylamino)-1-deoxy-D-ribulose 5-phosphate</text>
        <dbReference type="Rhea" id="RHEA:21540"/>
        <dbReference type="ChEBI" id="CHEBI:18277"/>
        <dbReference type="ChEBI" id="CHEBI:58613"/>
        <dbReference type="EC" id="5.3.1.24"/>
    </reaction>
</comment>
<dbReference type="HAMAP" id="MF_00135">
    <property type="entry name" value="PRAI"/>
    <property type="match status" value="1"/>
</dbReference>
<dbReference type="EMBL" id="LDJI01000019">
    <property type="protein sequence ID" value="KRG63979.1"/>
    <property type="molecule type" value="Genomic_DNA"/>
</dbReference>
<evidence type="ECO:0000256" key="6">
    <source>
        <dbReference type="ARBA" id="ARBA00022822"/>
    </source>
</evidence>
<dbReference type="Pfam" id="PF00697">
    <property type="entry name" value="PRAI"/>
    <property type="match status" value="1"/>
</dbReference>
<sequence>MSRTLFRTRIKFCGMTRAGDIRLATELGVDAIGFIFAKGSVRRVAPSEARAMRQAIAPMVDVVALFQHNNREEIREVLRAVRPTLLQFHGDEDDAFCRSFNMPYLKAIAMGGGAEVTVRGLQQMYPHAAGFLFDSHAQGGSGGTGVPFDWSRIPAGVHRPYLLAGGIRPENVHDAILATQPWGVDVSSGIESAPGLKDGYKMRQFVEEVRRADAATDETESAG</sequence>
<comment type="caution">
    <text evidence="11">The sequence shown here is derived from an EMBL/GenBank/DDBJ whole genome shotgun (WGS) entry which is preliminary data.</text>
</comment>
<dbReference type="InterPro" id="IPR001240">
    <property type="entry name" value="PRAI_dom"/>
</dbReference>
<dbReference type="Proteomes" id="UP000050864">
    <property type="component" value="Unassembled WGS sequence"/>
</dbReference>
<dbReference type="Gene3D" id="3.20.20.70">
    <property type="entry name" value="Aldolase class I"/>
    <property type="match status" value="1"/>
</dbReference>
<dbReference type="RefSeq" id="WP_057633799.1">
    <property type="nucleotide sequence ID" value="NZ_LDJI01000019.1"/>
</dbReference>
<keyword evidence="6 9" id="KW-0822">Tryptophan biosynthesis</keyword>
<dbReference type="InterPro" id="IPR011060">
    <property type="entry name" value="RibuloseP-bd_barrel"/>
</dbReference>
<evidence type="ECO:0000256" key="5">
    <source>
        <dbReference type="ARBA" id="ARBA00022605"/>
    </source>
</evidence>
<dbReference type="NCBIfam" id="NF002298">
    <property type="entry name" value="PRK01222.1-4"/>
    <property type="match status" value="1"/>
</dbReference>
<evidence type="ECO:0000256" key="4">
    <source>
        <dbReference type="ARBA" id="ARBA00022272"/>
    </source>
</evidence>
<evidence type="ECO:0000313" key="11">
    <source>
        <dbReference type="EMBL" id="KRG63979.1"/>
    </source>
</evidence>
<evidence type="ECO:0000256" key="2">
    <source>
        <dbReference type="ARBA" id="ARBA00004664"/>
    </source>
</evidence>
<name>A0A0R0C3R1_9GAMM</name>